<feature type="compositionally biased region" description="Low complexity" evidence="1">
    <location>
        <begin position="61"/>
        <end position="73"/>
    </location>
</feature>
<gene>
    <name evidence="2" type="ORF">OPV22_021930</name>
</gene>
<reference evidence="2 3" key="1">
    <citation type="submission" date="2022-12" db="EMBL/GenBank/DDBJ databases">
        <title>Chromosome-scale assembly of the Ensete ventricosum genome.</title>
        <authorList>
            <person name="Dussert Y."/>
            <person name="Stocks J."/>
            <person name="Wendawek A."/>
            <person name="Woldeyes F."/>
            <person name="Nichols R.A."/>
            <person name="Borrell J.S."/>
        </authorList>
    </citation>
    <scope>NUCLEOTIDE SEQUENCE [LARGE SCALE GENOMIC DNA]</scope>
    <source>
        <strain evidence="3">cv. Maze</strain>
        <tissue evidence="2">Seeds</tissue>
    </source>
</reference>
<name>A0AAV8QMC4_ENSVE</name>
<dbReference type="EMBL" id="JAQQAF010000006">
    <property type="protein sequence ID" value="KAJ8478203.1"/>
    <property type="molecule type" value="Genomic_DNA"/>
</dbReference>
<accession>A0AAV8QMC4</accession>
<protein>
    <submittedName>
        <fullName evidence="2">Uncharacterized protein</fullName>
    </submittedName>
</protein>
<evidence type="ECO:0000313" key="3">
    <source>
        <dbReference type="Proteomes" id="UP001222027"/>
    </source>
</evidence>
<organism evidence="2 3">
    <name type="scientific">Ensete ventricosum</name>
    <name type="common">Abyssinian banana</name>
    <name type="synonym">Musa ensete</name>
    <dbReference type="NCBI Taxonomy" id="4639"/>
    <lineage>
        <taxon>Eukaryota</taxon>
        <taxon>Viridiplantae</taxon>
        <taxon>Streptophyta</taxon>
        <taxon>Embryophyta</taxon>
        <taxon>Tracheophyta</taxon>
        <taxon>Spermatophyta</taxon>
        <taxon>Magnoliopsida</taxon>
        <taxon>Liliopsida</taxon>
        <taxon>Zingiberales</taxon>
        <taxon>Musaceae</taxon>
        <taxon>Ensete</taxon>
    </lineage>
</organism>
<proteinExistence type="predicted"/>
<evidence type="ECO:0000256" key="1">
    <source>
        <dbReference type="SAM" id="MobiDB-lite"/>
    </source>
</evidence>
<keyword evidence="3" id="KW-1185">Reference proteome</keyword>
<sequence length="128" mass="13229">MAAAKAPMQRGDRLRQGTLQRGSRLRLGPACKGGGCPPAARPQGQPPEGGRLQCGARKGRQPPTTTPQELLPTVCRRPPAASPQGVADCGFGACKKVAYGLRHRPQGLLPLGRVAADGQGQPPPAQGQ</sequence>
<comment type="caution">
    <text evidence="2">The sequence shown here is derived from an EMBL/GenBank/DDBJ whole genome shotgun (WGS) entry which is preliminary data.</text>
</comment>
<dbReference type="AlphaFoldDB" id="A0AAV8QMC4"/>
<evidence type="ECO:0000313" key="2">
    <source>
        <dbReference type="EMBL" id="KAJ8478203.1"/>
    </source>
</evidence>
<dbReference type="Proteomes" id="UP001222027">
    <property type="component" value="Unassembled WGS sequence"/>
</dbReference>
<feature type="region of interest" description="Disordered" evidence="1">
    <location>
        <begin position="1"/>
        <end position="86"/>
    </location>
</feature>